<comment type="caution">
    <text evidence="1">The sequence shown here is derived from an EMBL/GenBank/DDBJ whole genome shotgun (WGS) entry which is preliminary data.</text>
</comment>
<accession>X0YXX8</accession>
<evidence type="ECO:0000313" key="1">
    <source>
        <dbReference type="EMBL" id="GAG61200.1"/>
    </source>
</evidence>
<organism evidence="1">
    <name type="scientific">marine sediment metagenome</name>
    <dbReference type="NCBI Taxonomy" id="412755"/>
    <lineage>
        <taxon>unclassified sequences</taxon>
        <taxon>metagenomes</taxon>
        <taxon>ecological metagenomes</taxon>
    </lineage>
</organism>
<reference evidence="1" key="1">
    <citation type="journal article" date="2014" name="Front. Microbiol.">
        <title>High frequency of phylogenetically diverse reductive dehalogenase-homologous genes in deep subseafloor sedimentary metagenomes.</title>
        <authorList>
            <person name="Kawai M."/>
            <person name="Futagami T."/>
            <person name="Toyoda A."/>
            <person name="Takaki Y."/>
            <person name="Nishi S."/>
            <person name="Hori S."/>
            <person name="Arai W."/>
            <person name="Tsubouchi T."/>
            <person name="Morono Y."/>
            <person name="Uchiyama I."/>
            <person name="Ito T."/>
            <person name="Fujiyama A."/>
            <person name="Inagaki F."/>
            <person name="Takami H."/>
        </authorList>
    </citation>
    <scope>NUCLEOTIDE SEQUENCE</scope>
    <source>
        <strain evidence="1">Expedition CK06-06</strain>
    </source>
</reference>
<name>X0YXX8_9ZZZZ</name>
<sequence length="32" mass="3706">REKAEEILAKGKAYKEGEAIIFKVEKGRTYHI</sequence>
<gene>
    <name evidence="1" type="ORF">S01H4_17385</name>
</gene>
<proteinExistence type="predicted"/>
<protein>
    <submittedName>
        <fullName evidence="1">Uncharacterized protein</fullName>
    </submittedName>
</protein>
<feature type="non-terminal residue" evidence="1">
    <location>
        <position position="1"/>
    </location>
</feature>
<dbReference type="EMBL" id="BART01007653">
    <property type="protein sequence ID" value="GAG61200.1"/>
    <property type="molecule type" value="Genomic_DNA"/>
</dbReference>
<dbReference type="AlphaFoldDB" id="X0YXX8"/>